<evidence type="ECO:0000259" key="1">
    <source>
        <dbReference type="Pfam" id="PF13144"/>
    </source>
</evidence>
<dbReference type="NCBIfam" id="TIGR03170">
    <property type="entry name" value="flgA_cterm"/>
    <property type="match status" value="1"/>
</dbReference>
<dbReference type="EMBL" id="JALGBI010000001">
    <property type="protein sequence ID" value="MCJ0764549.1"/>
    <property type="molecule type" value="Genomic_DNA"/>
</dbReference>
<dbReference type="Proteomes" id="UP001139447">
    <property type="component" value="Unassembled WGS sequence"/>
</dbReference>
<feature type="domain" description="Flagella basal body P-ring formation protein FlgA SAF" evidence="1">
    <location>
        <begin position="190"/>
        <end position="316"/>
    </location>
</feature>
<proteinExistence type="predicted"/>
<comment type="caution">
    <text evidence="2">The sequence shown here is derived from an EMBL/GenBank/DDBJ whole genome shotgun (WGS) entry which is preliminary data.</text>
</comment>
<evidence type="ECO:0000313" key="3">
    <source>
        <dbReference type="Proteomes" id="UP001139447"/>
    </source>
</evidence>
<dbReference type="GO" id="GO:0044780">
    <property type="term" value="P:bacterial-type flagellum assembly"/>
    <property type="evidence" value="ECO:0007669"/>
    <property type="project" value="InterPro"/>
</dbReference>
<evidence type="ECO:0000313" key="2">
    <source>
        <dbReference type="EMBL" id="MCJ0764549.1"/>
    </source>
</evidence>
<dbReference type="PANTHER" id="PTHR36307">
    <property type="entry name" value="FLAGELLA BASAL BODY P-RING FORMATION PROTEIN FLGA"/>
    <property type="match status" value="1"/>
</dbReference>
<keyword evidence="2" id="KW-0969">Cilium</keyword>
<name>A0A9X1VYL4_9BURK</name>
<keyword evidence="2" id="KW-0282">Flagellum</keyword>
<dbReference type="InterPro" id="IPR039246">
    <property type="entry name" value="Flagellar_FlgA"/>
</dbReference>
<accession>A0A9X1VYL4</accession>
<dbReference type="PANTHER" id="PTHR36307:SF1">
    <property type="entry name" value="FLAGELLA BASAL BODY P-RING FORMATION PROTEIN FLGA"/>
    <property type="match status" value="1"/>
</dbReference>
<organism evidence="2 3">
    <name type="scientific">Variovorax terrae</name>
    <dbReference type="NCBI Taxonomy" id="2923278"/>
    <lineage>
        <taxon>Bacteria</taxon>
        <taxon>Pseudomonadati</taxon>
        <taxon>Pseudomonadota</taxon>
        <taxon>Betaproteobacteria</taxon>
        <taxon>Burkholderiales</taxon>
        <taxon>Comamonadaceae</taxon>
        <taxon>Variovorax</taxon>
    </lineage>
</organism>
<reference evidence="2" key="1">
    <citation type="submission" date="2022-03" db="EMBL/GenBank/DDBJ databases">
        <authorList>
            <person name="Woo C.Y."/>
        </authorList>
    </citation>
    <scope>NUCLEOTIDE SEQUENCE</scope>
    <source>
        <strain evidence="2">CYS-02</strain>
    </source>
</reference>
<keyword evidence="2" id="KW-0966">Cell projection</keyword>
<dbReference type="InterPro" id="IPR017585">
    <property type="entry name" value="SAF_FlgA"/>
</dbReference>
<keyword evidence="3" id="KW-1185">Reference proteome</keyword>
<dbReference type="Gene3D" id="2.30.30.760">
    <property type="match status" value="1"/>
</dbReference>
<dbReference type="Pfam" id="PF13144">
    <property type="entry name" value="ChapFlgA"/>
    <property type="match status" value="1"/>
</dbReference>
<protein>
    <submittedName>
        <fullName evidence="2">Flagellar basal body P-ring formation chaperone FlgA</fullName>
    </submittedName>
</protein>
<sequence length="318" mass="34211">MALSVLDAGAAAPVRVVIEMPVFASVSKPHICLGDIVSLTTKDLPLLRRLMAVPLGSAPRGGVPVILGREALTRWLRSQTGLSVQEIEWRGAHSLEIRAATQELDGKRAVSLAADHLKEWLSGRSEHATVEPVAIPANVQLVATDVVLKVRPQTGVRPERRMVVWVDAYTNEKLVRSVPVTFEVHAWKVMPVAARNLEPGAGLTPDALTYRDTDMTAGMVSGAALLPSGSGDASPPTRLRRWIRAGEVLTESSINRDLAVLRGDWVGLRVRSGDIALQSQVEALQDGRVGQWIRVRMHGASASALARVAGPSSVEILQ</sequence>
<dbReference type="RefSeq" id="WP_243307205.1">
    <property type="nucleotide sequence ID" value="NZ_JALGBI010000001.1"/>
</dbReference>
<gene>
    <name evidence="2" type="primary">flgA</name>
    <name evidence="2" type="ORF">MMF98_15125</name>
</gene>
<dbReference type="AlphaFoldDB" id="A0A9X1VYL4"/>